<protein>
    <submittedName>
        <fullName evidence="1">Uncharacterized protein</fullName>
    </submittedName>
</protein>
<organism evidence="1 2">
    <name type="scientific">Nocardioides ginsengisoli</name>
    <dbReference type="NCBI Taxonomy" id="363868"/>
    <lineage>
        <taxon>Bacteria</taxon>
        <taxon>Bacillati</taxon>
        <taxon>Actinomycetota</taxon>
        <taxon>Actinomycetes</taxon>
        <taxon>Propionibacteriales</taxon>
        <taxon>Nocardioidaceae</taxon>
        <taxon>Nocardioides</taxon>
    </lineage>
</organism>
<proteinExistence type="predicted"/>
<evidence type="ECO:0000313" key="2">
    <source>
        <dbReference type="Proteomes" id="UP001597229"/>
    </source>
</evidence>
<dbReference type="EMBL" id="JBHTLX010000020">
    <property type="protein sequence ID" value="MFD1249265.1"/>
    <property type="molecule type" value="Genomic_DNA"/>
</dbReference>
<gene>
    <name evidence="1" type="ORF">ACFQ3F_15815</name>
</gene>
<comment type="caution">
    <text evidence="1">The sequence shown here is derived from an EMBL/GenBank/DDBJ whole genome shotgun (WGS) entry which is preliminary data.</text>
</comment>
<dbReference type="RefSeq" id="WP_367921730.1">
    <property type="nucleotide sequence ID" value="NZ_BAABAC010000049.1"/>
</dbReference>
<reference evidence="2" key="1">
    <citation type="journal article" date="2019" name="Int. J. Syst. Evol. Microbiol.">
        <title>The Global Catalogue of Microorganisms (GCM) 10K type strain sequencing project: providing services to taxonomists for standard genome sequencing and annotation.</title>
        <authorList>
            <consortium name="The Broad Institute Genomics Platform"/>
            <consortium name="The Broad Institute Genome Sequencing Center for Infectious Disease"/>
            <person name="Wu L."/>
            <person name="Ma J."/>
        </authorList>
    </citation>
    <scope>NUCLEOTIDE SEQUENCE [LARGE SCALE GENOMIC DNA]</scope>
    <source>
        <strain evidence="2">CCUG 52478</strain>
    </source>
</reference>
<accession>A0ABW3W2E8</accession>
<dbReference type="Proteomes" id="UP001597229">
    <property type="component" value="Unassembled WGS sequence"/>
</dbReference>
<sequence>MRESHILDQGHLSHDRPCPHCGHAWHYYLPCDSGCGCDAAHPA</sequence>
<name>A0ABW3W2E8_9ACTN</name>
<keyword evidence="2" id="KW-1185">Reference proteome</keyword>
<evidence type="ECO:0000313" key="1">
    <source>
        <dbReference type="EMBL" id="MFD1249265.1"/>
    </source>
</evidence>